<keyword evidence="6 8" id="KW-0472">Membrane</keyword>
<dbReference type="PROSITE" id="PS52016">
    <property type="entry name" value="TONB_DEPENDENT_REC_3"/>
    <property type="match status" value="1"/>
</dbReference>
<evidence type="ECO:0000256" key="5">
    <source>
        <dbReference type="ARBA" id="ARBA00023077"/>
    </source>
</evidence>
<dbReference type="InterPro" id="IPR012910">
    <property type="entry name" value="Plug_dom"/>
</dbReference>
<dbReference type="InterPro" id="IPR039426">
    <property type="entry name" value="TonB-dep_rcpt-like"/>
</dbReference>
<dbReference type="InterPro" id="IPR037066">
    <property type="entry name" value="Plug_dom_sf"/>
</dbReference>
<dbReference type="OrthoDB" id="9760333at2"/>
<comment type="subcellular location">
    <subcellularLocation>
        <location evidence="1 8">Cell outer membrane</location>
        <topology evidence="1 8">Multi-pass membrane protein</topology>
    </subcellularLocation>
</comment>
<evidence type="ECO:0000256" key="7">
    <source>
        <dbReference type="ARBA" id="ARBA00023237"/>
    </source>
</evidence>
<keyword evidence="5 9" id="KW-0798">TonB box</keyword>
<evidence type="ECO:0000256" key="3">
    <source>
        <dbReference type="ARBA" id="ARBA00022452"/>
    </source>
</evidence>
<dbReference type="GO" id="GO:0044718">
    <property type="term" value="P:siderophore transmembrane transport"/>
    <property type="evidence" value="ECO:0007669"/>
    <property type="project" value="TreeGrafter"/>
</dbReference>
<proteinExistence type="inferred from homology"/>
<dbReference type="PANTHER" id="PTHR30069">
    <property type="entry name" value="TONB-DEPENDENT OUTER MEMBRANE RECEPTOR"/>
    <property type="match status" value="1"/>
</dbReference>
<dbReference type="GO" id="GO:0015344">
    <property type="term" value="F:siderophore uptake transmembrane transporter activity"/>
    <property type="evidence" value="ECO:0007669"/>
    <property type="project" value="TreeGrafter"/>
</dbReference>
<dbReference type="STRING" id="579105.SAMN04488096_105144"/>
<dbReference type="InterPro" id="IPR036942">
    <property type="entry name" value="Beta-barrel_TonB_sf"/>
</dbReference>
<dbReference type="SUPFAM" id="SSF56935">
    <property type="entry name" value="Porins"/>
    <property type="match status" value="1"/>
</dbReference>
<dbReference type="Proteomes" id="UP000184225">
    <property type="component" value="Unassembled WGS sequence"/>
</dbReference>
<name>A0A1M6ELI6_9FLAO</name>
<feature type="domain" description="TonB-dependent receptor-like beta-barrel" evidence="10">
    <location>
        <begin position="302"/>
        <end position="637"/>
    </location>
</feature>
<evidence type="ECO:0000313" key="13">
    <source>
        <dbReference type="Proteomes" id="UP000184225"/>
    </source>
</evidence>
<evidence type="ECO:0000256" key="8">
    <source>
        <dbReference type="PROSITE-ProRule" id="PRU01360"/>
    </source>
</evidence>
<keyword evidence="4 8" id="KW-0812">Transmembrane</keyword>
<dbReference type="Gene3D" id="2.40.170.20">
    <property type="entry name" value="TonB-dependent receptor, beta-barrel domain"/>
    <property type="match status" value="1"/>
</dbReference>
<evidence type="ECO:0000256" key="6">
    <source>
        <dbReference type="ARBA" id="ARBA00023136"/>
    </source>
</evidence>
<keyword evidence="13" id="KW-1185">Reference proteome</keyword>
<dbReference type="Pfam" id="PF00593">
    <property type="entry name" value="TonB_dep_Rec_b-barrel"/>
    <property type="match status" value="1"/>
</dbReference>
<reference evidence="12 13" key="1">
    <citation type="submission" date="2016-11" db="EMBL/GenBank/DDBJ databases">
        <authorList>
            <person name="Jaros S."/>
            <person name="Januszkiewicz K."/>
            <person name="Wedrychowicz H."/>
        </authorList>
    </citation>
    <scope>NUCLEOTIDE SEQUENCE [LARGE SCALE GENOMIC DNA]</scope>
    <source>
        <strain evidence="12 13">DSM 21425</strain>
    </source>
</reference>
<dbReference type="Pfam" id="PF07715">
    <property type="entry name" value="Plug"/>
    <property type="match status" value="1"/>
</dbReference>
<dbReference type="Gene3D" id="2.170.130.10">
    <property type="entry name" value="TonB-dependent receptor, plug domain"/>
    <property type="match status" value="1"/>
</dbReference>
<protein>
    <submittedName>
        <fullName evidence="12">Outer membrane receptor for ferrienterochelin and colicins</fullName>
    </submittedName>
</protein>
<dbReference type="SUPFAM" id="SSF49464">
    <property type="entry name" value="Carboxypeptidase regulatory domain-like"/>
    <property type="match status" value="1"/>
</dbReference>
<keyword evidence="3 8" id="KW-1134">Transmembrane beta strand</keyword>
<evidence type="ECO:0000256" key="4">
    <source>
        <dbReference type="ARBA" id="ARBA00022692"/>
    </source>
</evidence>
<sequence>MKIIQLLILTFSIVGFSQEMTSLKGKVTSEGNPVPFANITITQTTKGTSADLDGEYYLEIAPGTYTFKIQAVGFKTETITFTTADYQSKNLNIELQKDMLGLEDVVISATRNRVNVKKTPVVVNVLSPKLFNATQSIAVAESLNYQPGVRVETNCQNCGFTQVRLNGLDGSYTQVLINSRAVFSALNSVYGLEQIPTSILDRIEVVRSGGSALYGSNAIAGTVNIITKDPILNSWEVSSNFGLIDGEVPDRTFNANATVVSEDLRSGITVYGMKRDRDSYDANGDRFTELTELTNTSLGTKTFFKPNDNSKISLDITAIEEYRRGGNKLDLAPHLTDITEELDHNTLMGGLTYEISNDEKTNNFSVYASGQHTDRKSYYGGLGGGRTAQDSIIAANAYGNTDDLALLFGGQYTRFFKNNDILTVGTEYNLNNTQDDIAGYNRFIDQEVYSLGTFAQYEWKPIEQFSALIGGRFDYVNVEGNYSVQNVNRTSNIDQAVLSPRLTMMYTFAENWRLRGGYARGFRAPQAFNEDLHISSVGGEPQFVILSEDLETEYSNAFTASLNYSKNFKKLQTNFLLEGFYTNLENPFTTVSTGSSLPNGSILEEVRNGSGAHVAGANFEIGISPSSKFAFQMGGTIQESKYSEDQLLFEADGSNPNETNILIKDFVRNPNIYGYLNTNITVLEESSIDITGTYTGEMTVPLVVSDTGFLRLNESNPFYDINLKLNHHIDLTENLQVNIFGGVKNIFNSYQDDFDTGATRDSDYVYGPAQPRTFFFGIKFGNLHNQ</sequence>
<dbReference type="Gene3D" id="2.60.40.1120">
    <property type="entry name" value="Carboxypeptidase-like, regulatory domain"/>
    <property type="match status" value="1"/>
</dbReference>
<dbReference type="RefSeq" id="WP_073150453.1">
    <property type="nucleotide sequence ID" value="NZ_FQYY01000005.1"/>
</dbReference>
<evidence type="ECO:0000313" key="12">
    <source>
        <dbReference type="EMBL" id="SHI86276.1"/>
    </source>
</evidence>
<dbReference type="GO" id="GO:0009279">
    <property type="term" value="C:cell outer membrane"/>
    <property type="evidence" value="ECO:0007669"/>
    <property type="project" value="UniProtKB-SubCell"/>
</dbReference>
<keyword evidence="12" id="KW-0675">Receptor</keyword>
<dbReference type="InterPro" id="IPR008969">
    <property type="entry name" value="CarboxyPept-like_regulatory"/>
</dbReference>
<keyword evidence="7 8" id="KW-0998">Cell outer membrane</keyword>
<dbReference type="InterPro" id="IPR000531">
    <property type="entry name" value="Beta-barrel_TonB"/>
</dbReference>
<organism evidence="12 13">
    <name type="scientific">Mesonia phycicola</name>
    <dbReference type="NCBI Taxonomy" id="579105"/>
    <lineage>
        <taxon>Bacteria</taxon>
        <taxon>Pseudomonadati</taxon>
        <taxon>Bacteroidota</taxon>
        <taxon>Flavobacteriia</taxon>
        <taxon>Flavobacteriales</taxon>
        <taxon>Flavobacteriaceae</taxon>
        <taxon>Mesonia</taxon>
    </lineage>
</organism>
<evidence type="ECO:0000256" key="2">
    <source>
        <dbReference type="ARBA" id="ARBA00022448"/>
    </source>
</evidence>
<dbReference type="EMBL" id="FQYY01000005">
    <property type="protein sequence ID" value="SHI86276.1"/>
    <property type="molecule type" value="Genomic_DNA"/>
</dbReference>
<dbReference type="Pfam" id="PF13715">
    <property type="entry name" value="CarbopepD_reg_2"/>
    <property type="match status" value="1"/>
</dbReference>
<dbReference type="PANTHER" id="PTHR30069:SF57">
    <property type="entry name" value="TONB-DEPENDENT RECEPTOR"/>
    <property type="match status" value="1"/>
</dbReference>
<evidence type="ECO:0000256" key="1">
    <source>
        <dbReference type="ARBA" id="ARBA00004571"/>
    </source>
</evidence>
<keyword evidence="2 8" id="KW-0813">Transport</keyword>
<accession>A0A1M6ELI6</accession>
<evidence type="ECO:0000259" key="10">
    <source>
        <dbReference type="Pfam" id="PF00593"/>
    </source>
</evidence>
<feature type="domain" description="TonB-dependent receptor plug" evidence="11">
    <location>
        <begin position="116"/>
        <end position="222"/>
    </location>
</feature>
<dbReference type="AlphaFoldDB" id="A0A1M6ELI6"/>
<gene>
    <name evidence="12" type="ORF">SAMN04488096_105144</name>
</gene>
<comment type="similarity">
    <text evidence="8 9">Belongs to the TonB-dependent receptor family.</text>
</comment>
<evidence type="ECO:0000256" key="9">
    <source>
        <dbReference type="RuleBase" id="RU003357"/>
    </source>
</evidence>
<evidence type="ECO:0000259" key="11">
    <source>
        <dbReference type="Pfam" id="PF07715"/>
    </source>
</evidence>